<organism evidence="2">
    <name type="scientific">uncultured Pseudonocardia sp</name>
    <dbReference type="NCBI Taxonomy" id="211455"/>
    <lineage>
        <taxon>Bacteria</taxon>
        <taxon>Bacillati</taxon>
        <taxon>Actinomycetota</taxon>
        <taxon>Actinomycetes</taxon>
        <taxon>Pseudonocardiales</taxon>
        <taxon>Pseudonocardiaceae</taxon>
        <taxon>Pseudonocardia</taxon>
        <taxon>environmental samples</taxon>
    </lineage>
</organism>
<reference evidence="2" key="1">
    <citation type="submission" date="2020-02" db="EMBL/GenBank/DDBJ databases">
        <authorList>
            <person name="Meier V. D."/>
        </authorList>
    </citation>
    <scope>NUCLEOTIDE SEQUENCE</scope>
    <source>
        <strain evidence="2">AVDCRST_MAG66</strain>
    </source>
</reference>
<gene>
    <name evidence="2" type="ORF">AVDCRST_MAG66-3689</name>
</gene>
<protein>
    <submittedName>
        <fullName evidence="2">Uncharacterized protein</fullName>
    </submittedName>
</protein>
<evidence type="ECO:0000313" key="2">
    <source>
        <dbReference type="EMBL" id="CAA9436915.1"/>
    </source>
</evidence>
<feature type="non-terminal residue" evidence="2">
    <location>
        <position position="1"/>
    </location>
</feature>
<proteinExistence type="predicted"/>
<name>A0A6J4Q9M3_9PSEU</name>
<feature type="non-terminal residue" evidence="2">
    <location>
        <position position="93"/>
    </location>
</feature>
<evidence type="ECO:0000256" key="1">
    <source>
        <dbReference type="SAM" id="MobiDB-lite"/>
    </source>
</evidence>
<sequence length="93" mass="10483">APRSTAVPPRPRAGRARRPGRLTMRRGARRDGRRVPAHHDEQRGRRPRPRLRGVPDRAEPGGEGQPRHDRGRAGDRPGTDPDRPRDERGDGRV</sequence>
<dbReference type="EMBL" id="CADCUS010000514">
    <property type="protein sequence ID" value="CAA9436915.1"/>
    <property type="molecule type" value="Genomic_DNA"/>
</dbReference>
<feature type="compositionally biased region" description="Basic residues" evidence="1">
    <location>
        <begin position="12"/>
        <end position="28"/>
    </location>
</feature>
<feature type="compositionally biased region" description="Basic and acidic residues" evidence="1">
    <location>
        <begin position="29"/>
        <end position="44"/>
    </location>
</feature>
<accession>A0A6J4Q9M3</accession>
<feature type="region of interest" description="Disordered" evidence="1">
    <location>
        <begin position="1"/>
        <end position="93"/>
    </location>
</feature>
<feature type="compositionally biased region" description="Basic and acidic residues" evidence="1">
    <location>
        <begin position="53"/>
        <end position="93"/>
    </location>
</feature>
<dbReference type="AlphaFoldDB" id="A0A6J4Q9M3"/>